<dbReference type="SUPFAM" id="SSF52540">
    <property type="entry name" value="P-loop containing nucleoside triphosphate hydrolases"/>
    <property type="match status" value="2"/>
</dbReference>
<dbReference type="InterPro" id="IPR000330">
    <property type="entry name" value="SNF2_N"/>
</dbReference>
<dbReference type="SMART" id="SM00487">
    <property type="entry name" value="DEXDc"/>
    <property type="match status" value="1"/>
</dbReference>
<keyword evidence="2" id="KW-0067">ATP-binding</keyword>
<dbReference type="GO" id="GO:0005524">
    <property type="term" value="F:ATP binding"/>
    <property type="evidence" value="ECO:0007669"/>
    <property type="project" value="InterPro"/>
</dbReference>
<dbReference type="Pfam" id="PF00176">
    <property type="entry name" value="SNF2-rel_dom"/>
    <property type="match status" value="1"/>
</dbReference>
<gene>
    <name evidence="4" type="primary">dpdE</name>
    <name evidence="4" type="ORF">QM089_06955</name>
</gene>
<evidence type="ECO:0000256" key="2">
    <source>
        <dbReference type="ARBA" id="ARBA00022806"/>
    </source>
</evidence>
<dbReference type="Proteomes" id="UP001187859">
    <property type="component" value="Unassembled WGS sequence"/>
</dbReference>
<dbReference type="AlphaFoldDB" id="A0AAE4Q059"/>
<keyword evidence="2" id="KW-0347">Helicase</keyword>
<dbReference type="PANTHER" id="PTHR45766">
    <property type="entry name" value="DNA ANNEALING HELICASE AND ENDONUCLEASE ZRANB3 FAMILY MEMBER"/>
    <property type="match status" value="1"/>
</dbReference>
<organism evidence="4 5">
    <name type="scientific">Shewanella xiamenensis</name>
    <dbReference type="NCBI Taxonomy" id="332186"/>
    <lineage>
        <taxon>Bacteria</taxon>
        <taxon>Pseudomonadati</taxon>
        <taxon>Pseudomonadota</taxon>
        <taxon>Gammaproteobacteria</taxon>
        <taxon>Alteromonadales</taxon>
        <taxon>Shewanellaceae</taxon>
        <taxon>Shewanella</taxon>
    </lineage>
</organism>
<dbReference type="NCBIfam" id="NF041062">
    <property type="entry name" value="DpdE"/>
    <property type="match status" value="1"/>
</dbReference>
<evidence type="ECO:0000259" key="3">
    <source>
        <dbReference type="PROSITE" id="PS51192"/>
    </source>
</evidence>
<accession>A0AAE4Q059</accession>
<dbReference type="Gene3D" id="3.40.50.10810">
    <property type="entry name" value="Tandem AAA-ATPase domain"/>
    <property type="match status" value="1"/>
</dbReference>
<evidence type="ECO:0000313" key="4">
    <source>
        <dbReference type="EMBL" id="MDV5390002.1"/>
    </source>
</evidence>
<dbReference type="InterPro" id="IPR038718">
    <property type="entry name" value="SNF2-like_sf"/>
</dbReference>
<keyword evidence="2" id="KW-0547">Nucleotide-binding</keyword>
<dbReference type="EMBL" id="JASGOQ010000001">
    <property type="protein sequence ID" value="MDV5390002.1"/>
    <property type="molecule type" value="Genomic_DNA"/>
</dbReference>
<dbReference type="InterPro" id="IPR027417">
    <property type="entry name" value="P-loop_NTPase"/>
</dbReference>
<reference evidence="4" key="1">
    <citation type="submission" date="2023-05" db="EMBL/GenBank/DDBJ databases">
        <title>Colonisation of extended spectrum b-lactamase- and carbapenemase-producing bacteria on hospital surfaces from low- and middle-income countries.</title>
        <authorList>
            <person name="Nieto-Rosado M."/>
            <person name="Sands K."/>
            <person name="Iregbu K."/>
            <person name="Zahra R."/>
            <person name="Mazarati J.B."/>
            <person name="Mehtar S."/>
            <person name="Barnards-Group B."/>
            <person name="Walsh T.R."/>
        </authorList>
    </citation>
    <scope>NUCLEOTIDE SEQUENCE</scope>
    <source>
        <strain evidence="4">PP-E493</strain>
    </source>
</reference>
<keyword evidence="1" id="KW-0378">Hydrolase</keyword>
<evidence type="ECO:0000313" key="5">
    <source>
        <dbReference type="Proteomes" id="UP001187859"/>
    </source>
</evidence>
<protein>
    <submittedName>
        <fullName evidence="4">Protein DpdE</fullName>
    </submittedName>
</protein>
<dbReference type="InterPro" id="IPR014001">
    <property type="entry name" value="Helicase_ATP-bd"/>
</dbReference>
<comment type="caution">
    <text evidence="4">The sequence shown here is derived from an EMBL/GenBank/DDBJ whole genome shotgun (WGS) entry which is preliminary data.</text>
</comment>
<name>A0AAE4Q059_9GAMM</name>
<evidence type="ECO:0000256" key="1">
    <source>
        <dbReference type="ARBA" id="ARBA00022801"/>
    </source>
</evidence>
<dbReference type="GO" id="GO:0016787">
    <property type="term" value="F:hydrolase activity"/>
    <property type="evidence" value="ECO:0007669"/>
    <property type="project" value="UniProtKB-KW"/>
</dbReference>
<feature type="domain" description="Helicase ATP-binding" evidence="3">
    <location>
        <begin position="173"/>
        <end position="332"/>
    </location>
</feature>
<proteinExistence type="predicted"/>
<dbReference type="PROSITE" id="PS51192">
    <property type="entry name" value="HELICASE_ATP_BIND_1"/>
    <property type="match status" value="1"/>
</dbReference>
<dbReference type="RefSeq" id="WP_261731466.1">
    <property type="nucleotide sequence ID" value="NZ_JAIJZU010000003.1"/>
</dbReference>
<dbReference type="Gene3D" id="3.40.50.300">
    <property type="entry name" value="P-loop containing nucleotide triphosphate hydrolases"/>
    <property type="match status" value="1"/>
</dbReference>
<dbReference type="PANTHER" id="PTHR45766:SF6">
    <property type="entry name" value="SWI_SNF-RELATED MATRIX-ASSOCIATED ACTIN-DEPENDENT REGULATOR OF CHROMATIN SUBFAMILY A-LIKE PROTEIN 1"/>
    <property type="match status" value="1"/>
</dbReference>
<sequence length="1011" mass="115988">MEINLFVGQLVCSEYFKGIGKIHRIHDLEIATITFFKSPLHPQSCPKNLHLKHLKPVALHSEAVVYSRDEVTGIWRRGRYYGKVPNGRHRVIFRKDDIADVDFSDIQVVNSEVNPLSPVEFLAARSNDAPYFYPLRQEFLRSYISQRAAVRSIKSISSTGIELEAHQLAVVRRVLSEPVKRFLLADEVGLGKTIEAAMIVREHLLEYGSKARILIAVPIGMVVQWQHELSSRFQLSPFINTDIEDAEDPASQIQICTHAEFSQYSEVCNITMVVIDEAHQVAPWAWEDDNQTTFMEVSECINKSHWVLLLSGTPLKGNEKNFLAMLHLLNPSGYRLDEIGVQRFSHLVEHRELLNGLFSAIEPSSDNASLTDTVDRLQEILVDDQELMDLIEQTRPLIDWLEPEEGYERDEQILKLRNYVGENYRLTHRVLRNRRESNAIKVLFPGLAGAVRTHWTHSEISSEYLFESYRAIASEIPEQYPIWQSVGMDAWLSAVLASPLSLSLLVKNTLEINRLQLSIHEKKLLEELYGVAKKEQQSMDAALIVSLNHWLSGCSGKAVIFCDSPDEADRVTIKLQMKLVFPISRHKPEQLSEPLNDRIRVLVCDHRGETGLNMHGGQRLAVHYSLPLDSARIEQRLGRFNRYSGNLRDVHPVESLVLLPQRPGLRSSWMSLLESGLKIFDQSSASYQHALEPYLNDFWRRYWELGSSILEQSIEQLSSDNGLLHRERVKVANQEQLLAMEEDVARAQVLSEQIQLADDQAETEFRAIQDWIQKGLDFQLHREESGVRFRYQQGIHGPQTLVDIDTLIDQCILGFDMDAGYPPATHIMTHSRVISSQNDNVYPLRYGQPFVDQIWSMLQHDPRGLSCSILRFLLNVPINQPNVFFHIQFYRNVDEHQDYTEQRIHDEIRPPSFQSIWVDSSGNIAHENIIPWLEKPYNSDGTTDYQDLNMRSDIWHEVAEWFPSDYWESLVSNVATIATESLLGKLPDGDTLRPIGMKAVILCCKRNFEAK</sequence>